<dbReference type="RefSeq" id="WP_012637296.1">
    <property type="nucleotide sequence ID" value="NC_011901.1"/>
</dbReference>
<reference evidence="1 2" key="1">
    <citation type="journal article" date="2011" name="Stand. Genomic Sci.">
        <title>Complete genome sequence of 'Thioalkalivibrio sulfidophilus' HL-EbGr7.</title>
        <authorList>
            <person name="Muyzer G."/>
            <person name="Sorokin D.Y."/>
            <person name="Mavromatis K."/>
            <person name="Lapidus A."/>
            <person name="Clum A."/>
            <person name="Ivanova N."/>
            <person name="Pati A."/>
            <person name="d'Haeseleer P."/>
            <person name="Woyke T."/>
            <person name="Kyrpides N.C."/>
        </authorList>
    </citation>
    <scope>NUCLEOTIDE SEQUENCE [LARGE SCALE GENOMIC DNA]</scope>
    <source>
        <strain evidence="1 2">HL-EbGR7</strain>
    </source>
</reference>
<organism evidence="1 2">
    <name type="scientific">Thioalkalivibrio sulfidiphilus (strain HL-EbGR7)</name>
    <dbReference type="NCBI Taxonomy" id="396588"/>
    <lineage>
        <taxon>Bacteria</taxon>
        <taxon>Pseudomonadati</taxon>
        <taxon>Pseudomonadota</taxon>
        <taxon>Gammaproteobacteria</taxon>
        <taxon>Chromatiales</taxon>
        <taxon>Ectothiorhodospiraceae</taxon>
        <taxon>Thioalkalivibrio</taxon>
    </lineage>
</organism>
<name>B8GMH6_THISH</name>
<dbReference type="HOGENOM" id="CLU_2811135_0_0_6"/>
<evidence type="ECO:0000313" key="1">
    <source>
        <dbReference type="EMBL" id="ACL71808.1"/>
    </source>
</evidence>
<dbReference type="AlphaFoldDB" id="B8GMH6"/>
<protein>
    <submittedName>
        <fullName evidence="1">Uncharacterized protein</fullName>
    </submittedName>
</protein>
<keyword evidence="2" id="KW-1185">Reference proteome</keyword>
<dbReference type="KEGG" id="tgr:Tgr7_0716"/>
<dbReference type="Proteomes" id="UP000002383">
    <property type="component" value="Chromosome"/>
</dbReference>
<evidence type="ECO:0000313" key="2">
    <source>
        <dbReference type="Proteomes" id="UP000002383"/>
    </source>
</evidence>
<dbReference type="OrthoDB" id="5797037at2"/>
<gene>
    <name evidence="1" type="ordered locus">Tgr7_0716</name>
</gene>
<sequence>MHIERQDRDQVVISTRLAKARDLLDGLIAYRSELGDLGRELEEMLRAAGVEPSAQAGHIRYEYMPPTDLDRH</sequence>
<proteinExistence type="predicted"/>
<accession>B8GMH6</accession>
<dbReference type="EMBL" id="CP001339">
    <property type="protein sequence ID" value="ACL71808.1"/>
    <property type="molecule type" value="Genomic_DNA"/>
</dbReference>
<dbReference type="STRING" id="396588.Tgr7_0716"/>